<protein>
    <submittedName>
        <fullName evidence="3">Anti-sigma-V factor RsiV</fullName>
    </submittedName>
</protein>
<accession>A0A8J3F1Q1</accession>
<dbReference type="Pfam" id="PF13739">
    <property type="entry name" value="PdaC"/>
    <property type="match status" value="1"/>
</dbReference>
<evidence type="ECO:0000313" key="4">
    <source>
        <dbReference type="Proteomes" id="UP000626244"/>
    </source>
</evidence>
<feature type="domain" description="DUF3298" evidence="1">
    <location>
        <begin position="194"/>
        <end position="278"/>
    </location>
</feature>
<dbReference type="InterPro" id="IPR025303">
    <property type="entry name" value="PdaC"/>
</dbReference>
<name>A0A8J3F1Q1_9BACI</name>
<dbReference type="InterPro" id="IPR037126">
    <property type="entry name" value="PdaC/RsiV-like_sf"/>
</dbReference>
<proteinExistence type="predicted"/>
<dbReference type="EMBL" id="BMHB01000003">
    <property type="protein sequence ID" value="GGI17617.1"/>
    <property type="molecule type" value="Genomic_DNA"/>
</dbReference>
<organism evidence="3 4">
    <name type="scientific">Gottfriedia solisilvae</name>
    <dbReference type="NCBI Taxonomy" id="1516104"/>
    <lineage>
        <taxon>Bacteria</taxon>
        <taxon>Bacillati</taxon>
        <taxon>Bacillota</taxon>
        <taxon>Bacilli</taxon>
        <taxon>Bacillales</taxon>
        <taxon>Bacillaceae</taxon>
        <taxon>Gottfriedia</taxon>
    </lineage>
</organism>
<dbReference type="Gene3D" id="3.90.640.20">
    <property type="entry name" value="Heat-shock cognate protein, ATPase"/>
    <property type="match status" value="1"/>
</dbReference>
<dbReference type="Proteomes" id="UP000626244">
    <property type="component" value="Unassembled WGS sequence"/>
</dbReference>
<dbReference type="Gene3D" id="3.30.565.40">
    <property type="entry name" value="Fervidobacterium nodosum Rt17-B1 like"/>
    <property type="match status" value="1"/>
</dbReference>
<dbReference type="Pfam" id="PF11738">
    <property type="entry name" value="DUF3298"/>
    <property type="match status" value="1"/>
</dbReference>
<reference evidence="4" key="1">
    <citation type="journal article" date="2019" name="Int. J. Syst. Evol. Microbiol.">
        <title>The Global Catalogue of Microorganisms (GCM) 10K type strain sequencing project: providing services to taxonomists for standard genome sequencing and annotation.</title>
        <authorList>
            <consortium name="The Broad Institute Genomics Platform"/>
            <consortium name="The Broad Institute Genome Sequencing Center for Infectious Disease"/>
            <person name="Wu L."/>
            <person name="Ma J."/>
        </authorList>
    </citation>
    <scope>NUCLEOTIDE SEQUENCE [LARGE SCALE GENOMIC DNA]</scope>
    <source>
        <strain evidence="4">CGMCC 1.14993</strain>
    </source>
</reference>
<comment type="caution">
    <text evidence="3">The sequence shown here is derived from an EMBL/GenBank/DDBJ whole genome shotgun (WGS) entry which is preliminary data.</text>
</comment>
<keyword evidence="4" id="KW-1185">Reference proteome</keyword>
<evidence type="ECO:0000313" key="3">
    <source>
        <dbReference type="EMBL" id="GGI17617.1"/>
    </source>
</evidence>
<sequence>MDKQLEKLRSDYKNVPLPNDLDEIVKNAIQRSKSRRRFPIKSVTGLTAAAVFVLSLNTSPTFAKSLSNFPVLRNVVKVLTFTEYTVNEPTYKVNIKVPSVSNLKNKDLEQSLNQKYLKENQKLYEKFKKEISSLEKNSTEAHLGVDSGYEVKTDNEDILSIERYVVNTAASSSTTMKFDTIDKKKEILLSLPILFKDKSYIDIINKNIKEQMIDQMNKDEGKIYWIPEANLDYSIDPFVSIKENQNFYINKDYKLVISFDKYEVAPGYMGVVEFIIPTNILANILVGNHYIR</sequence>
<dbReference type="RefSeq" id="WP_088001908.1">
    <property type="nucleotide sequence ID" value="NZ_BMHB01000003.1"/>
</dbReference>
<dbReference type="AlphaFoldDB" id="A0A8J3F1Q1"/>
<feature type="domain" description="Deacetylase PdaC" evidence="2">
    <location>
        <begin position="87"/>
        <end position="162"/>
    </location>
</feature>
<evidence type="ECO:0000259" key="1">
    <source>
        <dbReference type="Pfam" id="PF11738"/>
    </source>
</evidence>
<dbReference type="InterPro" id="IPR021729">
    <property type="entry name" value="DUF3298"/>
</dbReference>
<evidence type="ECO:0000259" key="2">
    <source>
        <dbReference type="Pfam" id="PF13739"/>
    </source>
</evidence>
<gene>
    <name evidence="3" type="ORF">GCM10007380_38840</name>
</gene>
<dbReference type="OrthoDB" id="4990at2"/>